<dbReference type="RefSeq" id="WP_227254743.1">
    <property type="nucleotide sequence ID" value="NZ_CP053452.2"/>
</dbReference>
<dbReference type="KEGG" id="ftj:FTUN_0848"/>
<dbReference type="EMBL" id="CP053452">
    <property type="protein sequence ID" value="QJW93342.1"/>
    <property type="molecule type" value="Genomic_DNA"/>
</dbReference>
<sequence>MLRHYFAAYPAIVIALAVVTLAPAMNEPAGLALHLRSRTAAPGKEPVAPTERKVDWDPKKTAIIVCDMWDHHWCKSAEARVGELAGPMNDMLKTARARGVFVIHAPSTCTAFYKDTPQRERARTAPAAKTPVPLATSERWGTAWNWPDGKREGVLPVDDSDMGCDCKVKCEIRSPWTRQTAAIEIAEGDAVTDDGQETWNLLTARGTENVILCGVHLNMCVLGRPFAIRQMVKLGKNVALVRDMTDTMYNPDHPPGVSHFEGTDRVVAHVERYWCPSFTSSDITGQPAFHFKADPRAKK</sequence>
<keyword evidence="2" id="KW-1185">Reference proteome</keyword>
<proteinExistence type="predicted"/>
<evidence type="ECO:0000313" key="2">
    <source>
        <dbReference type="Proteomes" id="UP000503447"/>
    </source>
</evidence>
<organism evidence="1 2">
    <name type="scientific">Frigoriglobus tundricola</name>
    <dbReference type="NCBI Taxonomy" id="2774151"/>
    <lineage>
        <taxon>Bacteria</taxon>
        <taxon>Pseudomonadati</taxon>
        <taxon>Planctomycetota</taxon>
        <taxon>Planctomycetia</taxon>
        <taxon>Gemmatales</taxon>
        <taxon>Gemmataceae</taxon>
        <taxon>Frigoriglobus</taxon>
    </lineage>
</organism>
<dbReference type="AlphaFoldDB" id="A0A6M5YK38"/>
<dbReference type="Proteomes" id="UP000503447">
    <property type="component" value="Chromosome"/>
</dbReference>
<dbReference type="SUPFAM" id="SSF52499">
    <property type="entry name" value="Isochorismatase-like hydrolases"/>
    <property type="match status" value="1"/>
</dbReference>
<protein>
    <submittedName>
        <fullName evidence="1">Uncharacterized protein</fullName>
    </submittedName>
</protein>
<name>A0A6M5YK38_9BACT</name>
<reference evidence="2" key="1">
    <citation type="submission" date="2020-05" db="EMBL/GenBank/DDBJ databases">
        <title>Frigoriglobus tundricola gen. nov., sp. nov., a psychrotolerant cellulolytic planctomycete of the family Gemmataceae with two divergent copies of 16S rRNA gene.</title>
        <authorList>
            <person name="Kulichevskaya I.S."/>
            <person name="Ivanova A.A."/>
            <person name="Naumoff D.G."/>
            <person name="Beletsky A.V."/>
            <person name="Rijpstra W.I.C."/>
            <person name="Sinninghe Damste J.S."/>
            <person name="Mardanov A.V."/>
            <person name="Ravin N.V."/>
            <person name="Dedysh S.N."/>
        </authorList>
    </citation>
    <scope>NUCLEOTIDE SEQUENCE [LARGE SCALE GENOMIC DNA]</scope>
    <source>
        <strain evidence="2">PL17</strain>
    </source>
</reference>
<dbReference type="InterPro" id="IPR036380">
    <property type="entry name" value="Isochorismatase-like_sf"/>
</dbReference>
<gene>
    <name evidence="1" type="ORF">FTUN_0848</name>
</gene>
<evidence type="ECO:0000313" key="1">
    <source>
        <dbReference type="EMBL" id="QJW93342.1"/>
    </source>
</evidence>
<dbReference type="Gene3D" id="3.40.50.850">
    <property type="entry name" value="Isochorismatase-like"/>
    <property type="match status" value="1"/>
</dbReference>
<accession>A0A6M5YK38</accession>